<name>A0A8T1G6G7_9STRA</name>
<evidence type="ECO:0000313" key="1">
    <source>
        <dbReference type="EMBL" id="KAG2985403.1"/>
    </source>
</evidence>
<dbReference type="EMBL" id="RCML01000213">
    <property type="protein sequence ID" value="KAG2985403.1"/>
    <property type="molecule type" value="Genomic_DNA"/>
</dbReference>
<sequence length="69" mass="7288">MDNLLGSRKADPRSYLHLSVREGAVLDFLPEDEAPSSIKAPVCSSAYVSLSFLPSAAASRQGLAALLAR</sequence>
<dbReference type="AlphaFoldDB" id="A0A8T1G6G7"/>
<dbReference type="Proteomes" id="UP000697107">
    <property type="component" value="Unassembled WGS sequence"/>
</dbReference>
<proteinExistence type="predicted"/>
<comment type="caution">
    <text evidence="1">The sequence shown here is derived from an EMBL/GenBank/DDBJ whole genome shotgun (WGS) entry which is preliminary data.</text>
</comment>
<reference evidence="1" key="1">
    <citation type="submission" date="2018-10" db="EMBL/GenBank/DDBJ databases">
        <title>Effector identification in a new, highly contiguous assembly of the strawberry crown rot pathogen Phytophthora cactorum.</title>
        <authorList>
            <person name="Armitage A.D."/>
            <person name="Nellist C.F."/>
            <person name="Bates H."/>
            <person name="Vickerstaff R.J."/>
            <person name="Harrison R.J."/>
        </authorList>
    </citation>
    <scope>NUCLEOTIDE SEQUENCE</scope>
    <source>
        <strain evidence="1">P415</strain>
    </source>
</reference>
<evidence type="ECO:0000313" key="2">
    <source>
        <dbReference type="Proteomes" id="UP000697107"/>
    </source>
</evidence>
<accession>A0A8T1G6G7</accession>
<organism evidence="1 2">
    <name type="scientific">Phytophthora cactorum</name>
    <dbReference type="NCBI Taxonomy" id="29920"/>
    <lineage>
        <taxon>Eukaryota</taxon>
        <taxon>Sar</taxon>
        <taxon>Stramenopiles</taxon>
        <taxon>Oomycota</taxon>
        <taxon>Peronosporomycetes</taxon>
        <taxon>Peronosporales</taxon>
        <taxon>Peronosporaceae</taxon>
        <taxon>Phytophthora</taxon>
    </lineage>
</organism>
<protein>
    <submittedName>
        <fullName evidence="1">Uncharacterized protein</fullName>
    </submittedName>
</protein>
<gene>
    <name evidence="1" type="ORF">PC118_g8370</name>
</gene>